<dbReference type="PRINTS" id="PR00081">
    <property type="entry name" value="GDHRDH"/>
</dbReference>
<protein>
    <submittedName>
        <fullName evidence="5">Short-chain dehydrogenase</fullName>
    </submittedName>
</protein>
<evidence type="ECO:0000259" key="4">
    <source>
        <dbReference type="SMART" id="SM00822"/>
    </source>
</evidence>
<dbReference type="SMART" id="SM00822">
    <property type="entry name" value="PKS_KR"/>
    <property type="match status" value="1"/>
</dbReference>
<dbReference type="Proteomes" id="UP000185544">
    <property type="component" value="Chromosome"/>
</dbReference>
<dbReference type="RefSeq" id="WP_075277317.1">
    <property type="nucleotide sequence ID" value="NZ_CP016908.1"/>
</dbReference>
<accession>A0A1L6MYV7</accession>
<dbReference type="InterPro" id="IPR036291">
    <property type="entry name" value="NAD(P)-bd_dom_sf"/>
</dbReference>
<proteinExistence type="inferred from homology"/>
<dbReference type="Gene3D" id="3.40.50.720">
    <property type="entry name" value="NAD(P)-binding Rossmann-like Domain"/>
    <property type="match status" value="1"/>
</dbReference>
<dbReference type="EMBL" id="CP016908">
    <property type="protein sequence ID" value="APS00647.1"/>
    <property type="molecule type" value="Genomic_DNA"/>
</dbReference>
<keyword evidence="6" id="KW-1185">Reference proteome</keyword>
<dbReference type="InterPro" id="IPR051687">
    <property type="entry name" value="Peroxisomal_Beta-Oxidation"/>
</dbReference>
<comment type="similarity">
    <text evidence="1 3">Belongs to the short-chain dehydrogenases/reductases (SDR) family.</text>
</comment>
<sequence>MGLLEGKTAIITGGGNGIGRAYALLFAQEGASVVVNDIGGTREGKGRDERIAQAIAKEVKSNGGNAIADSGDVSTKEGVSQLFHTALTNFGKVDILVNNAGILRNQSFLQMNEDDWNALLSVQLGSTFLCSQAFAKQAIAKKQAGRIVNTISLSGMLGNGGQANHSAAHAAIYGLTRTTAIELQRHRITVNAIAPFAKTRMTEELPTFQDTHALTPAHVAPASLFFASHLCGDRTGYALLVAGARISAFKITETTGRFKAGNDPWSASEIAEHWNSILKP</sequence>
<name>A0A1L6MYV7_9BACT</name>
<evidence type="ECO:0000313" key="5">
    <source>
        <dbReference type="EMBL" id="APS00647.1"/>
    </source>
</evidence>
<dbReference type="Pfam" id="PF00106">
    <property type="entry name" value="adh_short"/>
    <property type="match status" value="1"/>
</dbReference>
<dbReference type="PANTHER" id="PTHR45024:SF2">
    <property type="entry name" value="SCP2 DOMAIN-CONTAINING PROTEIN"/>
    <property type="match status" value="1"/>
</dbReference>
<organism evidence="5 6">
    <name type="scientific">Pajaroellobacter abortibovis</name>
    <dbReference type="NCBI Taxonomy" id="1882918"/>
    <lineage>
        <taxon>Bacteria</taxon>
        <taxon>Pseudomonadati</taxon>
        <taxon>Myxococcota</taxon>
        <taxon>Polyangia</taxon>
        <taxon>Polyangiales</taxon>
        <taxon>Polyangiaceae</taxon>
    </lineage>
</organism>
<dbReference type="InterPro" id="IPR057326">
    <property type="entry name" value="KR_dom"/>
</dbReference>
<reference evidence="5 6" key="1">
    <citation type="submission" date="2016-08" db="EMBL/GenBank/DDBJ databases">
        <title>Identification and validation of antigenic proteins from Pajaroellobacter abortibovis using de-novo genome sequence assembly and reverse vaccinology.</title>
        <authorList>
            <person name="Welly B.T."/>
            <person name="Miller M.R."/>
            <person name="Stott J.L."/>
            <person name="Blanchard M.T."/>
            <person name="Islas-Trejo A.D."/>
            <person name="O'Rourke S.M."/>
            <person name="Young A.E."/>
            <person name="Medrano J.F."/>
            <person name="Van Eenennaam A.L."/>
        </authorList>
    </citation>
    <scope>NUCLEOTIDE SEQUENCE [LARGE SCALE GENOMIC DNA]</scope>
    <source>
        <strain evidence="5 6">BTF92-0548A/99-0131</strain>
    </source>
</reference>
<dbReference type="SUPFAM" id="SSF51735">
    <property type="entry name" value="NAD(P)-binding Rossmann-fold domains"/>
    <property type="match status" value="1"/>
</dbReference>
<evidence type="ECO:0000313" key="6">
    <source>
        <dbReference type="Proteomes" id="UP000185544"/>
    </source>
</evidence>
<dbReference type="PRINTS" id="PR00080">
    <property type="entry name" value="SDRFAMILY"/>
</dbReference>
<keyword evidence="2" id="KW-0560">Oxidoreductase</keyword>
<dbReference type="STRING" id="1882918.BCY86_08150"/>
<dbReference type="GO" id="GO:0016491">
    <property type="term" value="F:oxidoreductase activity"/>
    <property type="evidence" value="ECO:0007669"/>
    <property type="project" value="UniProtKB-KW"/>
</dbReference>
<dbReference type="FunFam" id="3.40.50.720:FF:000084">
    <property type="entry name" value="Short-chain dehydrogenase reductase"/>
    <property type="match status" value="1"/>
</dbReference>
<dbReference type="KEGG" id="pabo:BCY86_08150"/>
<feature type="domain" description="Ketoreductase" evidence="4">
    <location>
        <begin position="7"/>
        <end position="199"/>
    </location>
</feature>
<dbReference type="InterPro" id="IPR002347">
    <property type="entry name" value="SDR_fam"/>
</dbReference>
<evidence type="ECO:0000256" key="2">
    <source>
        <dbReference type="ARBA" id="ARBA00023002"/>
    </source>
</evidence>
<gene>
    <name evidence="5" type="ORF">BCY86_08150</name>
</gene>
<evidence type="ECO:0000256" key="3">
    <source>
        <dbReference type="RuleBase" id="RU000363"/>
    </source>
</evidence>
<dbReference type="AlphaFoldDB" id="A0A1L6MYV7"/>
<dbReference type="OrthoDB" id="9802564at2"/>
<evidence type="ECO:0000256" key="1">
    <source>
        <dbReference type="ARBA" id="ARBA00006484"/>
    </source>
</evidence>
<dbReference type="PANTHER" id="PTHR45024">
    <property type="entry name" value="DEHYDROGENASES, SHORT CHAIN"/>
    <property type="match status" value="1"/>
</dbReference>